<evidence type="ECO:0008006" key="3">
    <source>
        <dbReference type="Google" id="ProtNLM"/>
    </source>
</evidence>
<name>A0A4E0QX46_FASHE</name>
<reference evidence="1" key="1">
    <citation type="submission" date="2019-03" db="EMBL/GenBank/DDBJ databases">
        <title>Improved annotation for the trematode Fasciola hepatica.</title>
        <authorList>
            <person name="Choi Y.-J."/>
            <person name="Martin J."/>
            <person name="Mitreva M."/>
        </authorList>
    </citation>
    <scope>NUCLEOTIDE SEQUENCE [LARGE SCALE GENOMIC DNA]</scope>
</reference>
<gene>
    <name evidence="1" type="ORF">D915_009063</name>
</gene>
<dbReference type="Proteomes" id="UP000230066">
    <property type="component" value="Unassembled WGS sequence"/>
</dbReference>
<dbReference type="AlphaFoldDB" id="A0A4E0QX46"/>
<comment type="caution">
    <text evidence="1">The sequence shown here is derived from an EMBL/GenBank/DDBJ whole genome shotgun (WGS) entry which is preliminary data.</text>
</comment>
<dbReference type="PANTHER" id="PTHR47331:SF1">
    <property type="entry name" value="GAG-LIKE PROTEIN"/>
    <property type="match status" value="1"/>
</dbReference>
<dbReference type="EMBL" id="JXXN02005425">
    <property type="protein sequence ID" value="THD19915.1"/>
    <property type="molecule type" value="Genomic_DNA"/>
</dbReference>
<protein>
    <recommendedName>
        <fullName evidence="3">Peptidase aspartic putative domain-containing protein</fullName>
    </recommendedName>
</protein>
<proteinExistence type="predicted"/>
<evidence type="ECO:0000313" key="1">
    <source>
        <dbReference type="EMBL" id="THD19915.1"/>
    </source>
</evidence>
<evidence type="ECO:0000313" key="2">
    <source>
        <dbReference type="Proteomes" id="UP000230066"/>
    </source>
</evidence>
<accession>A0A4E0QX46</accession>
<sequence length="135" mass="14535">MTECRVVGPLGSADTYAFLDNGSESSLMDPDFVKMLGLTAEQSKLSVSTVVQTGEKNSEVFSFELSGLEEKGRLEVKRSWSVSNPSQVTGIALAANPPASWKHLQDLKIPALKGAKVYVLIGMYVPAAHWAPEHG</sequence>
<organism evidence="1 2">
    <name type="scientific">Fasciola hepatica</name>
    <name type="common">Liver fluke</name>
    <dbReference type="NCBI Taxonomy" id="6192"/>
    <lineage>
        <taxon>Eukaryota</taxon>
        <taxon>Metazoa</taxon>
        <taxon>Spiralia</taxon>
        <taxon>Lophotrochozoa</taxon>
        <taxon>Platyhelminthes</taxon>
        <taxon>Trematoda</taxon>
        <taxon>Digenea</taxon>
        <taxon>Plagiorchiida</taxon>
        <taxon>Echinostomata</taxon>
        <taxon>Echinostomatoidea</taxon>
        <taxon>Fasciolidae</taxon>
        <taxon>Fasciola</taxon>
    </lineage>
</organism>
<keyword evidence="2" id="KW-1185">Reference proteome</keyword>
<dbReference type="PANTHER" id="PTHR47331">
    <property type="entry name" value="PHD-TYPE DOMAIN-CONTAINING PROTEIN"/>
    <property type="match status" value="1"/>
</dbReference>